<accession>A0A1V6QG32</accession>
<keyword evidence="2" id="KW-1185">Reference proteome</keyword>
<dbReference type="EMBL" id="MDYN01000004">
    <property type="protein sequence ID" value="OQD88168.1"/>
    <property type="molecule type" value="Genomic_DNA"/>
</dbReference>
<dbReference type="AlphaFoldDB" id="A0A1V6QG32"/>
<protein>
    <submittedName>
        <fullName evidence="1">Uncharacterized protein</fullName>
    </submittedName>
</protein>
<name>A0A1V6QG32_9EURO</name>
<dbReference type="OrthoDB" id="4311187at2759"/>
<reference evidence="2" key="1">
    <citation type="journal article" date="2017" name="Nat. Microbiol.">
        <title>Global analysis of biosynthetic gene clusters reveals vast potential of secondary metabolite production in Penicillium species.</title>
        <authorList>
            <person name="Nielsen J.C."/>
            <person name="Grijseels S."/>
            <person name="Prigent S."/>
            <person name="Ji B."/>
            <person name="Dainat J."/>
            <person name="Nielsen K.F."/>
            <person name="Frisvad J.C."/>
            <person name="Workman M."/>
            <person name="Nielsen J."/>
        </authorList>
    </citation>
    <scope>NUCLEOTIDE SEQUENCE [LARGE SCALE GENOMIC DNA]</scope>
    <source>
        <strain evidence="2">IBT 31811</strain>
    </source>
</reference>
<proteinExistence type="predicted"/>
<evidence type="ECO:0000313" key="2">
    <source>
        <dbReference type="Proteomes" id="UP000191672"/>
    </source>
</evidence>
<comment type="caution">
    <text evidence="1">The sequence shown here is derived from an EMBL/GenBank/DDBJ whole genome shotgun (WGS) entry which is preliminary data.</text>
</comment>
<gene>
    <name evidence="1" type="ORF">PENANT_c004G09946</name>
</gene>
<evidence type="ECO:0000313" key="1">
    <source>
        <dbReference type="EMBL" id="OQD88168.1"/>
    </source>
</evidence>
<sequence length="131" mass="14546">MDQPTNYDIPPNFNETYNNLCQTLAERLDQQVTALTSPQPDRLQVVLELRDLATLAGQIGYLGRVGGLDIPDRRRVLRKYGYKTLGDICTAISSSLAQLAVMLAVDDRNDVVVGNELEELVNSLPFEKVPV</sequence>
<dbReference type="Proteomes" id="UP000191672">
    <property type="component" value="Unassembled WGS sequence"/>
</dbReference>
<organism evidence="1 2">
    <name type="scientific">Penicillium antarcticum</name>
    <dbReference type="NCBI Taxonomy" id="416450"/>
    <lineage>
        <taxon>Eukaryota</taxon>
        <taxon>Fungi</taxon>
        <taxon>Dikarya</taxon>
        <taxon>Ascomycota</taxon>
        <taxon>Pezizomycotina</taxon>
        <taxon>Eurotiomycetes</taxon>
        <taxon>Eurotiomycetidae</taxon>
        <taxon>Eurotiales</taxon>
        <taxon>Aspergillaceae</taxon>
        <taxon>Penicillium</taxon>
    </lineage>
</organism>